<keyword evidence="1" id="KW-1133">Transmembrane helix</keyword>
<dbReference type="EMBL" id="JALJOQ010000018">
    <property type="protein sequence ID" value="KAK9809556.1"/>
    <property type="molecule type" value="Genomic_DNA"/>
</dbReference>
<sequence length="287" mass="31885">MRTLALKVTNPGKWSRGPAHWPGRPEIIGCHAENLGRDAVVAALVSTALFAGFIGKVGVDGVSHAEAYWNLYLMTCFIGSTAGWTSTLGFARLSKLYTELKLRAPNDLAAVEEITTLLVSLKWWVYLMVYIAAFAAVFAPFLLVFNLFPGAWRWTAVVVWGLAFAALVWMQGLSENAKYTMRRNFRHYRVGHDDIKVTRNFSNGRLRKENMELISRLPACLFAMGEKETSAAFRQLHIDSVHQGSNDMTQGLRALRHFAHDKVSAGLTDEDSLDLEKGAIHGGSIDL</sequence>
<feature type="transmembrane region" description="Helical" evidence="1">
    <location>
        <begin position="39"/>
        <end position="59"/>
    </location>
</feature>
<feature type="transmembrane region" description="Helical" evidence="1">
    <location>
        <begin position="151"/>
        <end position="173"/>
    </location>
</feature>
<comment type="caution">
    <text evidence="2">The sequence shown here is derived from an EMBL/GenBank/DDBJ whole genome shotgun (WGS) entry which is preliminary data.</text>
</comment>
<proteinExistence type="predicted"/>
<gene>
    <name evidence="2" type="ORF">WJX73_001516</name>
</gene>
<keyword evidence="1" id="KW-0812">Transmembrane</keyword>
<feature type="transmembrane region" description="Helical" evidence="1">
    <location>
        <begin position="71"/>
        <end position="93"/>
    </location>
</feature>
<organism evidence="2 3">
    <name type="scientific">Symbiochloris irregularis</name>
    <dbReference type="NCBI Taxonomy" id="706552"/>
    <lineage>
        <taxon>Eukaryota</taxon>
        <taxon>Viridiplantae</taxon>
        <taxon>Chlorophyta</taxon>
        <taxon>core chlorophytes</taxon>
        <taxon>Trebouxiophyceae</taxon>
        <taxon>Trebouxiales</taxon>
        <taxon>Trebouxiaceae</taxon>
        <taxon>Symbiochloris</taxon>
    </lineage>
</organism>
<name>A0AAW1PJD0_9CHLO</name>
<reference evidence="2 3" key="1">
    <citation type="journal article" date="2024" name="Nat. Commun.">
        <title>Phylogenomics reveals the evolutionary origins of lichenization in chlorophyte algae.</title>
        <authorList>
            <person name="Puginier C."/>
            <person name="Libourel C."/>
            <person name="Otte J."/>
            <person name="Skaloud P."/>
            <person name="Haon M."/>
            <person name="Grisel S."/>
            <person name="Petersen M."/>
            <person name="Berrin J.G."/>
            <person name="Delaux P.M."/>
            <person name="Dal Grande F."/>
            <person name="Keller J."/>
        </authorList>
    </citation>
    <scope>NUCLEOTIDE SEQUENCE [LARGE SCALE GENOMIC DNA]</scope>
    <source>
        <strain evidence="2 3">SAG 2036</strain>
    </source>
</reference>
<evidence type="ECO:0000256" key="1">
    <source>
        <dbReference type="SAM" id="Phobius"/>
    </source>
</evidence>
<keyword evidence="1" id="KW-0472">Membrane</keyword>
<evidence type="ECO:0000313" key="3">
    <source>
        <dbReference type="Proteomes" id="UP001465755"/>
    </source>
</evidence>
<accession>A0AAW1PJD0</accession>
<dbReference type="AlphaFoldDB" id="A0AAW1PJD0"/>
<protein>
    <submittedName>
        <fullName evidence="2">Uncharacterized protein</fullName>
    </submittedName>
</protein>
<evidence type="ECO:0000313" key="2">
    <source>
        <dbReference type="EMBL" id="KAK9809556.1"/>
    </source>
</evidence>
<dbReference type="Proteomes" id="UP001465755">
    <property type="component" value="Unassembled WGS sequence"/>
</dbReference>
<keyword evidence="3" id="KW-1185">Reference proteome</keyword>
<feature type="transmembrane region" description="Helical" evidence="1">
    <location>
        <begin position="123"/>
        <end position="145"/>
    </location>
</feature>